<feature type="domain" description="PAS" evidence="8">
    <location>
        <begin position="149"/>
        <end position="219"/>
    </location>
</feature>
<reference evidence="10 11" key="1">
    <citation type="journal article" date="2020" name="ISME J.">
        <title>Comparative genomics reveals insights into cyanobacterial evolution and habitat adaptation.</title>
        <authorList>
            <person name="Chen M.Y."/>
            <person name="Teng W.K."/>
            <person name="Zhao L."/>
            <person name="Hu C.X."/>
            <person name="Zhou Y.K."/>
            <person name="Han B.P."/>
            <person name="Song L.R."/>
            <person name="Shu W.S."/>
        </authorList>
    </citation>
    <scope>NUCLEOTIDE SEQUENCE [LARGE SCALE GENOMIC DNA]</scope>
    <source>
        <strain evidence="10 11">FACHB-723</strain>
    </source>
</reference>
<keyword evidence="3" id="KW-0597">Phosphoprotein</keyword>
<dbReference type="Pfam" id="PF00989">
    <property type="entry name" value="PAS"/>
    <property type="match status" value="1"/>
</dbReference>
<comment type="caution">
    <text evidence="10">The sequence shown here is derived from an EMBL/GenBank/DDBJ whole genome shotgun (WGS) entry which is preliminary data.</text>
</comment>
<dbReference type="InterPro" id="IPR036097">
    <property type="entry name" value="HisK_dim/P_sf"/>
</dbReference>
<dbReference type="SMART" id="SM00091">
    <property type="entry name" value="PAS"/>
    <property type="match status" value="1"/>
</dbReference>
<dbReference type="SMART" id="SM00388">
    <property type="entry name" value="HisKA"/>
    <property type="match status" value="1"/>
</dbReference>
<dbReference type="InterPro" id="IPR035965">
    <property type="entry name" value="PAS-like_dom_sf"/>
</dbReference>
<evidence type="ECO:0000256" key="1">
    <source>
        <dbReference type="ARBA" id="ARBA00000085"/>
    </source>
</evidence>
<dbReference type="EMBL" id="JACJQB010000003">
    <property type="protein sequence ID" value="MBD2187125.1"/>
    <property type="molecule type" value="Genomic_DNA"/>
</dbReference>
<dbReference type="SMART" id="SM00086">
    <property type="entry name" value="PAC"/>
    <property type="match status" value="1"/>
</dbReference>
<dbReference type="CDD" id="cd00156">
    <property type="entry name" value="REC"/>
    <property type="match status" value="1"/>
</dbReference>
<dbReference type="PROSITE" id="PS50112">
    <property type="entry name" value="PAS"/>
    <property type="match status" value="1"/>
</dbReference>
<proteinExistence type="predicted"/>
<comment type="catalytic activity">
    <reaction evidence="1">
        <text>ATP + protein L-histidine = ADP + protein N-phospho-L-histidine.</text>
        <dbReference type="EC" id="2.7.13.3"/>
    </reaction>
</comment>
<protein>
    <recommendedName>
        <fullName evidence="2">histidine kinase</fullName>
        <ecNumber evidence="2">2.7.13.3</ecNumber>
    </recommendedName>
</protein>
<gene>
    <name evidence="10" type="ORF">H6F41_03070</name>
</gene>
<evidence type="ECO:0000259" key="8">
    <source>
        <dbReference type="PROSITE" id="PS50112"/>
    </source>
</evidence>
<evidence type="ECO:0000259" key="7">
    <source>
        <dbReference type="PROSITE" id="PS50110"/>
    </source>
</evidence>
<evidence type="ECO:0000313" key="10">
    <source>
        <dbReference type="EMBL" id="MBD2187125.1"/>
    </source>
</evidence>
<dbReference type="PANTHER" id="PTHR43304">
    <property type="entry name" value="PHYTOCHROME-LIKE PROTEIN CPH1"/>
    <property type="match status" value="1"/>
</dbReference>
<dbReference type="PANTHER" id="PTHR43304:SF1">
    <property type="entry name" value="PAC DOMAIN-CONTAINING PROTEIN"/>
    <property type="match status" value="1"/>
</dbReference>
<dbReference type="InterPro" id="IPR001610">
    <property type="entry name" value="PAC"/>
</dbReference>
<dbReference type="CDD" id="cd00082">
    <property type="entry name" value="HisKA"/>
    <property type="match status" value="1"/>
</dbReference>
<dbReference type="NCBIfam" id="TIGR00229">
    <property type="entry name" value="sensory_box"/>
    <property type="match status" value="1"/>
</dbReference>
<keyword evidence="11" id="KW-1185">Reference proteome</keyword>
<dbReference type="SUPFAM" id="SSF55785">
    <property type="entry name" value="PYP-like sensor domain (PAS domain)"/>
    <property type="match status" value="1"/>
</dbReference>
<dbReference type="Gene3D" id="3.40.50.2300">
    <property type="match status" value="1"/>
</dbReference>
<dbReference type="Pfam" id="PF00512">
    <property type="entry name" value="HisKA"/>
    <property type="match status" value="1"/>
</dbReference>
<dbReference type="EC" id="2.7.13.3" evidence="2"/>
<dbReference type="CDD" id="cd00130">
    <property type="entry name" value="PAS"/>
    <property type="match status" value="1"/>
</dbReference>
<comment type="caution">
    <text evidence="6">Lacks conserved residue(s) required for the propagation of feature annotation.</text>
</comment>
<sequence length="374" mass="43049">MITTLLIIDNSELDRRRYCQYLSRRPDAYLILEADNEKEAKEICESQKPDAILMGLSLSEDGAANFLSWLHNQSYGDLLPVLLLTNQKNENAAAQFADRGIQDYLIKEYLTAPRLIHSLDYLLERMRLIHTVSEAIQLRKRAEESIAESSARLYSLVECSNDLIWSTDLEGNFTYLSPQFKVIFGWEPLSWIGKPMLDLVHLGDRLRFKKHIDQILHDQQKRSFSIKVRQHKNDGSCIWVSSNVSAIKSLTGEVIAVQGILRDISDRVALAHAIRDRKLAKSRLYEFNHTLTRVHQDLIQSKWNKNEFLSNMSYEVRTSLEIIVGLVESLQSDAYSPFNKKKCRSLQSHESTDRHLLDLINDILDFSKVDVGNT</sequence>
<keyword evidence="5" id="KW-0418">Kinase</keyword>
<dbReference type="Gene3D" id="1.10.287.130">
    <property type="match status" value="1"/>
</dbReference>
<dbReference type="InterPro" id="IPR013767">
    <property type="entry name" value="PAS_fold"/>
</dbReference>
<dbReference type="PROSITE" id="PS50113">
    <property type="entry name" value="PAC"/>
    <property type="match status" value="1"/>
</dbReference>
<dbReference type="Pfam" id="PF00072">
    <property type="entry name" value="Response_reg"/>
    <property type="match status" value="1"/>
</dbReference>
<dbReference type="Proteomes" id="UP000642094">
    <property type="component" value="Unassembled WGS sequence"/>
</dbReference>
<feature type="domain" description="PAC" evidence="9">
    <location>
        <begin position="222"/>
        <end position="276"/>
    </location>
</feature>
<feature type="domain" description="Response regulatory" evidence="7">
    <location>
        <begin position="4"/>
        <end position="122"/>
    </location>
</feature>
<dbReference type="PROSITE" id="PS50110">
    <property type="entry name" value="RESPONSE_REGULATORY"/>
    <property type="match status" value="1"/>
</dbReference>
<organism evidence="10 11">
    <name type="scientific">Pseudanabaena mucicola FACHB-723</name>
    <dbReference type="NCBI Taxonomy" id="2692860"/>
    <lineage>
        <taxon>Bacteria</taxon>
        <taxon>Bacillati</taxon>
        <taxon>Cyanobacteriota</taxon>
        <taxon>Cyanophyceae</taxon>
        <taxon>Pseudanabaenales</taxon>
        <taxon>Pseudanabaenaceae</taxon>
        <taxon>Pseudanabaena</taxon>
    </lineage>
</organism>
<evidence type="ECO:0000256" key="4">
    <source>
        <dbReference type="ARBA" id="ARBA00022679"/>
    </source>
</evidence>
<evidence type="ECO:0000256" key="2">
    <source>
        <dbReference type="ARBA" id="ARBA00012438"/>
    </source>
</evidence>
<evidence type="ECO:0000256" key="5">
    <source>
        <dbReference type="ARBA" id="ARBA00022777"/>
    </source>
</evidence>
<dbReference type="InterPro" id="IPR001789">
    <property type="entry name" value="Sig_transdc_resp-reg_receiver"/>
</dbReference>
<dbReference type="SUPFAM" id="SSF52172">
    <property type="entry name" value="CheY-like"/>
    <property type="match status" value="1"/>
</dbReference>
<evidence type="ECO:0000313" key="11">
    <source>
        <dbReference type="Proteomes" id="UP000642094"/>
    </source>
</evidence>
<evidence type="ECO:0000256" key="3">
    <source>
        <dbReference type="ARBA" id="ARBA00022553"/>
    </source>
</evidence>
<dbReference type="SMART" id="SM00448">
    <property type="entry name" value="REC"/>
    <property type="match status" value="1"/>
</dbReference>
<name>A0ABR7ZUI9_9CYAN</name>
<dbReference type="SUPFAM" id="SSF47384">
    <property type="entry name" value="Homodimeric domain of signal transducing histidine kinase"/>
    <property type="match status" value="1"/>
</dbReference>
<keyword evidence="4" id="KW-0808">Transferase</keyword>
<evidence type="ECO:0000256" key="6">
    <source>
        <dbReference type="PROSITE-ProRule" id="PRU00169"/>
    </source>
</evidence>
<dbReference type="RefSeq" id="WP_190402013.1">
    <property type="nucleotide sequence ID" value="NZ_JACJQB010000003.1"/>
</dbReference>
<dbReference type="InterPro" id="IPR011006">
    <property type="entry name" value="CheY-like_superfamily"/>
</dbReference>
<dbReference type="Gene3D" id="3.30.450.20">
    <property type="entry name" value="PAS domain"/>
    <property type="match status" value="1"/>
</dbReference>
<dbReference type="InterPro" id="IPR003661">
    <property type="entry name" value="HisK_dim/P_dom"/>
</dbReference>
<dbReference type="InterPro" id="IPR000014">
    <property type="entry name" value="PAS"/>
</dbReference>
<evidence type="ECO:0000259" key="9">
    <source>
        <dbReference type="PROSITE" id="PS50113"/>
    </source>
</evidence>
<dbReference type="InterPro" id="IPR000700">
    <property type="entry name" value="PAS-assoc_C"/>
</dbReference>
<dbReference type="InterPro" id="IPR052162">
    <property type="entry name" value="Sensor_kinase/Photoreceptor"/>
</dbReference>
<accession>A0ABR7ZUI9</accession>